<proteinExistence type="predicted"/>
<dbReference type="EMBL" id="JAPUUL010001287">
    <property type="protein sequence ID" value="KAJ8127827.1"/>
    <property type="molecule type" value="Genomic_DNA"/>
</dbReference>
<name>A0ACC2JKM2_9PEZI</name>
<evidence type="ECO:0000313" key="1">
    <source>
        <dbReference type="EMBL" id="KAJ8127827.1"/>
    </source>
</evidence>
<evidence type="ECO:0000313" key="2">
    <source>
        <dbReference type="Proteomes" id="UP001153332"/>
    </source>
</evidence>
<reference evidence="1" key="1">
    <citation type="submission" date="2022-12" db="EMBL/GenBank/DDBJ databases">
        <title>Genome Sequence of Lasiodiplodia mahajangana.</title>
        <authorList>
            <person name="Buettner E."/>
        </authorList>
    </citation>
    <scope>NUCLEOTIDE SEQUENCE</scope>
    <source>
        <strain evidence="1">VT137</strain>
    </source>
</reference>
<organism evidence="1 2">
    <name type="scientific">Lasiodiplodia mahajangana</name>
    <dbReference type="NCBI Taxonomy" id="1108764"/>
    <lineage>
        <taxon>Eukaryota</taxon>
        <taxon>Fungi</taxon>
        <taxon>Dikarya</taxon>
        <taxon>Ascomycota</taxon>
        <taxon>Pezizomycotina</taxon>
        <taxon>Dothideomycetes</taxon>
        <taxon>Dothideomycetes incertae sedis</taxon>
        <taxon>Botryosphaeriales</taxon>
        <taxon>Botryosphaeriaceae</taxon>
        <taxon>Lasiodiplodia</taxon>
    </lineage>
</organism>
<keyword evidence="2" id="KW-1185">Reference proteome</keyword>
<dbReference type="Proteomes" id="UP001153332">
    <property type="component" value="Unassembled WGS sequence"/>
</dbReference>
<gene>
    <name evidence="1" type="ORF">O1611_g5809</name>
</gene>
<accession>A0ACC2JKM2</accession>
<sequence>MAGCAYTVTTSADLDELLSSSCSNIDIQGASGTLNFTDLTAAGSITVHDSPLLEVLDFPQVSELSNLTIINATALTTVSLPMLSGGSLQYFVRGSSSSALFTLNVLNAPNLATFQLKDSTSFGNLSLFNTPRFGRGGFTKYMSTAATLHTDSCIDWSNLEDVGDLQFFANPGCGVFGMSSLRSSGNISLFNTDDLYWLIFESGNPPIQVNETFTLESSTINITKFFSNGPYFSRIASVGKDLIVRSVSNAYMYFDGLTDVGESITLANNKNCLFNFDKLTSVTSLMILDNENTTLPLFPQLQRAENIYMRGIIDTSAGPNIFPALTFVNGNVTVEAWNADFNCSKLVSQWKDGVIRNLSCNGTGNGTDNSTPLPSVLSTPSTSPSSQLSPGALTGIGVGAGVFVLGVLVPQMYTTVSQEPLGDAAYSGVSVKPELHGMGVIEKPDDHIIGEKPDDHIVELPIGDVELPASPLEGHSRLAWQTASSLRGTGGVEVVYREWVAKEKDAMPRLHTNNVEELAWKAPELEVLGPEN</sequence>
<comment type="caution">
    <text evidence="1">The sequence shown here is derived from an EMBL/GenBank/DDBJ whole genome shotgun (WGS) entry which is preliminary data.</text>
</comment>
<protein>
    <submittedName>
        <fullName evidence="1">Uncharacterized protein</fullName>
    </submittedName>
</protein>